<accession>A0A6J4Q3B7</accession>
<keyword evidence="2" id="KW-0687">Ribonucleoprotein</keyword>
<name>A0A6J4Q3B7_9BURK</name>
<dbReference type="AlphaFoldDB" id="A0A6J4Q3B7"/>
<gene>
    <name evidence="2" type="ORF">AVDCRST_MAG51-2766</name>
</gene>
<dbReference type="EMBL" id="CADCUX010000594">
    <property type="protein sequence ID" value="CAA9433399.1"/>
    <property type="molecule type" value="Genomic_DNA"/>
</dbReference>
<feature type="region of interest" description="Disordered" evidence="1">
    <location>
        <begin position="1"/>
        <end position="207"/>
    </location>
</feature>
<feature type="non-terminal residue" evidence="2">
    <location>
        <position position="1"/>
    </location>
</feature>
<organism evidence="2">
    <name type="scientific">uncultured Ramlibacter sp</name>
    <dbReference type="NCBI Taxonomy" id="260755"/>
    <lineage>
        <taxon>Bacteria</taxon>
        <taxon>Pseudomonadati</taxon>
        <taxon>Pseudomonadota</taxon>
        <taxon>Betaproteobacteria</taxon>
        <taxon>Burkholderiales</taxon>
        <taxon>Comamonadaceae</taxon>
        <taxon>Ramlibacter</taxon>
        <taxon>environmental samples</taxon>
    </lineage>
</organism>
<feature type="non-terminal residue" evidence="2">
    <location>
        <position position="207"/>
    </location>
</feature>
<feature type="compositionally biased region" description="Basic residues" evidence="1">
    <location>
        <begin position="190"/>
        <end position="207"/>
    </location>
</feature>
<reference evidence="2" key="1">
    <citation type="submission" date="2020-02" db="EMBL/GenBank/DDBJ databases">
        <authorList>
            <person name="Meier V. D."/>
        </authorList>
    </citation>
    <scope>NUCLEOTIDE SEQUENCE</scope>
    <source>
        <strain evidence="2">AVDCRST_MAG51</strain>
    </source>
</reference>
<evidence type="ECO:0000313" key="2">
    <source>
        <dbReference type="EMBL" id="CAA9433399.1"/>
    </source>
</evidence>
<feature type="compositionally biased region" description="Basic and acidic residues" evidence="1">
    <location>
        <begin position="162"/>
        <end position="175"/>
    </location>
</feature>
<protein>
    <submittedName>
        <fullName evidence="2">SSU ribosomal protein S2p (SAe)</fullName>
    </submittedName>
</protein>
<keyword evidence="2" id="KW-0689">Ribosomal protein</keyword>
<evidence type="ECO:0000256" key="1">
    <source>
        <dbReference type="SAM" id="MobiDB-lite"/>
    </source>
</evidence>
<dbReference type="GO" id="GO:0005840">
    <property type="term" value="C:ribosome"/>
    <property type="evidence" value="ECO:0007669"/>
    <property type="project" value="UniProtKB-KW"/>
</dbReference>
<feature type="compositionally biased region" description="Basic residues" evidence="1">
    <location>
        <begin position="83"/>
        <end position="96"/>
    </location>
</feature>
<proteinExistence type="predicted"/>
<sequence length="207" mass="23087">GSLHARNAGSRCPFRTPDPLLEPQDGPVHLRPSQQDPHHQPGKVASDVPGRDEVRQAAVGQPRHHPDGGHQAPGPRDRLGRSQARRRALRRPALARRHADQLQDGQDLDQAPEGHEGPAGSRPGVHEQERAADVRPRDGKAREGHRRHPGHECPAGRHLRDRRGLPQDRRVRSQEAGHPAGGRGRLQPLARRHRLRDPRQRRLGQGR</sequence>
<feature type="compositionally biased region" description="Basic and acidic residues" evidence="1">
    <location>
        <begin position="124"/>
        <end position="142"/>
    </location>
</feature>